<organism evidence="1 2">
    <name type="scientific">Natronosporangium hydrolyticum</name>
    <dbReference type="NCBI Taxonomy" id="2811111"/>
    <lineage>
        <taxon>Bacteria</taxon>
        <taxon>Bacillati</taxon>
        <taxon>Actinomycetota</taxon>
        <taxon>Actinomycetes</taxon>
        <taxon>Micromonosporales</taxon>
        <taxon>Micromonosporaceae</taxon>
        <taxon>Natronosporangium</taxon>
    </lineage>
</organism>
<dbReference type="AlphaFoldDB" id="A0A895Y6P2"/>
<dbReference type="KEGG" id="nhy:JQS43_17585"/>
<sequence length="48" mass="5306">MPEPLSDPQPADLVHMLINRVGLRESEVAAMSKVEAVERLNRYGIDGT</sequence>
<proteinExistence type="predicted"/>
<protein>
    <submittedName>
        <fullName evidence="1">Uncharacterized protein</fullName>
    </submittedName>
</protein>
<dbReference type="RefSeq" id="WP_239675499.1">
    <property type="nucleotide sequence ID" value="NZ_CP070499.1"/>
</dbReference>
<evidence type="ECO:0000313" key="1">
    <source>
        <dbReference type="EMBL" id="QSB13417.1"/>
    </source>
</evidence>
<keyword evidence="2" id="KW-1185">Reference proteome</keyword>
<name>A0A895Y6P2_9ACTN</name>
<reference evidence="1" key="1">
    <citation type="submission" date="2021-02" db="EMBL/GenBank/DDBJ databases">
        <title>Natrosporangium hydrolyticum gen. nov., sp. nov, a haloalkaliphilic actinobacterium from a soda solonchak soil.</title>
        <authorList>
            <person name="Sorokin D.Y."/>
            <person name="Khijniak T.V."/>
            <person name="Zakharycheva A.P."/>
            <person name="Boueva O.V."/>
            <person name="Ariskina E.V."/>
            <person name="Hahnke R.L."/>
            <person name="Bunk B."/>
            <person name="Sproer C."/>
            <person name="Schumann P."/>
            <person name="Evtushenko L.I."/>
            <person name="Kublanov I.V."/>
        </authorList>
    </citation>
    <scope>NUCLEOTIDE SEQUENCE</scope>
    <source>
        <strain evidence="1">DSM 106523</strain>
    </source>
</reference>
<accession>A0A895Y6P2</accession>
<dbReference type="EMBL" id="CP070499">
    <property type="protein sequence ID" value="QSB13417.1"/>
    <property type="molecule type" value="Genomic_DNA"/>
</dbReference>
<gene>
    <name evidence="1" type="ORF">JQS43_17585</name>
</gene>
<evidence type="ECO:0000313" key="2">
    <source>
        <dbReference type="Proteomes" id="UP000662857"/>
    </source>
</evidence>
<dbReference type="Proteomes" id="UP000662857">
    <property type="component" value="Chromosome"/>
</dbReference>